<dbReference type="EMBL" id="CADIKW010000011">
    <property type="protein sequence ID" value="CAB3902863.1"/>
    <property type="molecule type" value="Genomic_DNA"/>
</dbReference>
<dbReference type="Pfam" id="PF08811">
    <property type="entry name" value="DUF1800"/>
    <property type="match status" value="1"/>
</dbReference>
<name>A0A6S7EBD1_9BURK</name>
<dbReference type="InterPro" id="IPR014917">
    <property type="entry name" value="DUF1800"/>
</dbReference>
<proteinExistence type="predicted"/>
<dbReference type="AlphaFoldDB" id="A0A6S7EBD1"/>
<protein>
    <recommendedName>
        <fullName evidence="4">DUF1800 domain-containing protein</fullName>
    </recommendedName>
</protein>
<feature type="region of interest" description="Disordered" evidence="1">
    <location>
        <begin position="139"/>
        <end position="179"/>
    </location>
</feature>
<keyword evidence="3" id="KW-1185">Reference proteome</keyword>
<evidence type="ECO:0008006" key="4">
    <source>
        <dbReference type="Google" id="ProtNLM"/>
    </source>
</evidence>
<organism evidence="2 3">
    <name type="scientific">Achromobacter dolens</name>
    <dbReference type="NCBI Taxonomy" id="1287738"/>
    <lineage>
        <taxon>Bacteria</taxon>
        <taxon>Pseudomonadati</taxon>
        <taxon>Pseudomonadota</taxon>
        <taxon>Betaproteobacteria</taxon>
        <taxon>Burkholderiales</taxon>
        <taxon>Alcaligenaceae</taxon>
        <taxon>Achromobacter</taxon>
    </lineage>
</organism>
<feature type="compositionally biased region" description="Basic and acidic residues" evidence="1">
    <location>
        <begin position="142"/>
        <end position="152"/>
    </location>
</feature>
<evidence type="ECO:0000313" key="3">
    <source>
        <dbReference type="Proteomes" id="UP000494272"/>
    </source>
</evidence>
<feature type="compositionally biased region" description="Basic and acidic residues" evidence="1">
    <location>
        <begin position="170"/>
        <end position="179"/>
    </location>
</feature>
<evidence type="ECO:0000256" key="1">
    <source>
        <dbReference type="SAM" id="MobiDB-lite"/>
    </source>
</evidence>
<reference evidence="2 3" key="1">
    <citation type="submission" date="2020-04" db="EMBL/GenBank/DDBJ databases">
        <authorList>
            <person name="De Canck E."/>
        </authorList>
    </citation>
    <scope>NUCLEOTIDE SEQUENCE [LARGE SCALE GENOMIC DNA]</scope>
    <source>
        <strain evidence="2 3">LMG 26841</strain>
    </source>
</reference>
<feature type="compositionally biased region" description="Low complexity" evidence="1">
    <location>
        <begin position="160"/>
        <end position="169"/>
    </location>
</feature>
<dbReference type="Proteomes" id="UP000494272">
    <property type="component" value="Unassembled WGS sequence"/>
</dbReference>
<evidence type="ECO:0000313" key="2">
    <source>
        <dbReference type="EMBL" id="CAB3902863.1"/>
    </source>
</evidence>
<gene>
    <name evidence="2" type="ORF">LMG26841_04571</name>
</gene>
<accession>A0A6S7EBD1</accession>
<sequence>MPNMRLFPRRFFPRLLFLRRFFLRRLFLRRFFLRRLAARRPPLAALALAAPLLAAPLLAAAPATAAPPTASRPAAATGSEAQALEAALVNRITWGATPAELARMRQLGPQRYLQAQLHPDPKARLPAAVQQRIDALSISRQSAEDAHAEQRSLRQGAKNAAPDASQQAQRDARAISRQRADDTASRAFYRALYSPNQLQEQMTWFWMNHFNVYAAKNDIGTYIDQYEERAIRPHALGKFRDLLAATLRSPAMLAYLDNTQNAAGHINENYARELMELHTLGVKGGYTQADVQELARILTGLGIHNQDGPPKVRPALRDQVALDGLFLFNPARHDYGDKRFLGHTIRGAGLAEVDEAVDLLARHPATARFISAKLAAYFMGDAPPASVIDKMAKTFQASDGDIAATLQTLYGSPEFTQSLKTGVFKDPVHYVYSALRLTYADLPPIVNPRPGLAMLRQLGQPLNQRLTPDGYPQAQSDWAGSGQMTARFEVARAIAAAPQAFYREGDDKGPVELPRLPELLRENAGDGLFARLSPATRDAIAQAKNPRDANTYLLASPEFMRR</sequence>